<dbReference type="AlphaFoldDB" id="A0A100XZU6"/>
<dbReference type="Proteomes" id="UP000053462">
    <property type="component" value="Unassembled WGS sequence"/>
</dbReference>
<protein>
    <submittedName>
        <fullName evidence="2">Uncharacterized protein</fullName>
    </submittedName>
</protein>
<dbReference type="STRING" id="227598.APY94_00490"/>
<evidence type="ECO:0000313" key="3">
    <source>
        <dbReference type="Proteomes" id="UP000053462"/>
    </source>
</evidence>
<evidence type="ECO:0000313" key="2">
    <source>
        <dbReference type="EMBL" id="KUH34697.1"/>
    </source>
</evidence>
<feature type="transmembrane region" description="Helical" evidence="1">
    <location>
        <begin position="7"/>
        <end position="26"/>
    </location>
</feature>
<feature type="transmembrane region" description="Helical" evidence="1">
    <location>
        <begin position="60"/>
        <end position="82"/>
    </location>
</feature>
<comment type="caution">
    <text evidence="2">The sequence shown here is derived from an EMBL/GenBank/DDBJ whole genome shotgun (WGS) entry which is preliminary data.</text>
</comment>
<keyword evidence="1" id="KW-0812">Transmembrane</keyword>
<keyword evidence="1" id="KW-1133">Transmembrane helix</keyword>
<organism evidence="2 3">
    <name type="scientific">Thermococcus celericrescens</name>
    <dbReference type="NCBI Taxonomy" id="227598"/>
    <lineage>
        <taxon>Archaea</taxon>
        <taxon>Methanobacteriati</taxon>
        <taxon>Methanobacteriota</taxon>
        <taxon>Thermococci</taxon>
        <taxon>Thermococcales</taxon>
        <taxon>Thermococcaceae</taxon>
        <taxon>Thermococcus</taxon>
    </lineage>
</organism>
<gene>
    <name evidence="2" type="ORF">APY94_00490</name>
</gene>
<name>A0A100XZU6_9EURY</name>
<dbReference type="EMBL" id="LLYW01000002">
    <property type="protein sequence ID" value="KUH34697.1"/>
    <property type="molecule type" value="Genomic_DNA"/>
</dbReference>
<dbReference type="RefSeq" id="WP_058937783.1">
    <property type="nucleotide sequence ID" value="NZ_LLYW01000002.1"/>
</dbReference>
<feature type="transmembrane region" description="Helical" evidence="1">
    <location>
        <begin position="88"/>
        <end position="106"/>
    </location>
</feature>
<proteinExistence type="predicted"/>
<feature type="transmembrane region" description="Helical" evidence="1">
    <location>
        <begin position="32"/>
        <end position="53"/>
    </location>
</feature>
<keyword evidence="1" id="KW-0472">Membrane</keyword>
<sequence length="122" mass="13513">MNDGRFLAFLFMFFFAGYIVYLNEFYSTTETLFMATVAVVLVYLIPVALVKIIQGKGYTLVSGIFAATIWEFMLAALARVLAFPAWESFLLAGVGGALTTAFLAFVRQGKEKRNENAVEAQT</sequence>
<reference evidence="2 3" key="1">
    <citation type="submission" date="2015-10" db="EMBL/GenBank/DDBJ databases">
        <title>Draft genome sequence of Thermococcus celericrescens strain DSM 17994.</title>
        <authorList>
            <person name="Hong S.-J."/>
            <person name="Park C.-E."/>
            <person name="Shin J.-H."/>
        </authorList>
    </citation>
    <scope>NUCLEOTIDE SEQUENCE [LARGE SCALE GENOMIC DNA]</scope>
    <source>
        <strain evidence="2 3">DSM 17994</strain>
    </source>
</reference>
<accession>A0A100XZU6</accession>
<keyword evidence="3" id="KW-1185">Reference proteome</keyword>
<dbReference type="OrthoDB" id="384670at2157"/>
<evidence type="ECO:0000256" key="1">
    <source>
        <dbReference type="SAM" id="Phobius"/>
    </source>
</evidence>